<reference evidence="2 3" key="1">
    <citation type="submission" date="2019-01" db="EMBL/GenBank/DDBJ databases">
        <authorList>
            <person name="Brito A."/>
        </authorList>
    </citation>
    <scope>NUCLEOTIDE SEQUENCE [LARGE SCALE GENOMIC DNA]</scope>
    <source>
        <strain evidence="2">1</strain>
    </source>
</reference>
<proteinExistence type="predicted"/>
<keyword evidence="2" id="KW-0238">DNA-binding</keyword>
<dbReference type="OrthoDB" id="574342at2"/>
<dbReference type="InterPro" id="IPR010985">
    <property type="entry name" value="Ribbon_hlx_hlx"/>
</dbReference>
<sequence>MNRRKRKPLDDALADDFVYGENKTDESPEIDNQPPTPKEVEPDLVTADKKSKESSLMDKLQVKSKEATKRFTVDLAESMHRKLSILAAKTGRSKADIVRLLLDDALKDVEE</sequence>
<feature type="region of interest" description="Disordered" evidence="1">
    <location>
        <begin position="1"/>
        <end position="59"/>
    </location>
</feature>
<accession>A0A563VUX4</accession>
<dbReference type="Gene3D" id="1.10.1220.10">
    <property type="entry name" value="Met repressor-like"/>
    <property type="match status" value="1"/>
</dbReference>
<gene>
    <name evidence="2" type="ORF">H1P_3140008</name>
</gene>
<dbReference type="InterPro" id="IPR013321">
    <property type="entry name" value="Arc_rbn_hlx_hlx"/>
</dbReference>
<evidence type="ECO:0000256" key="1">
    <source>
        <dbReference type="SAM" id="MobiDB-lite"/>
    </source>
</evidence>
<protein>
    <submittedName>
        <fullName evidence="2">CopG-like DNA-binding protein</fullName>
    </submittedName>
</protein>
<feature type="compositionally biased region" description="Basic and acidic residues" evidence="1">
    <location>
        <begin position="38"/>
        <end position="59"/>
    </location>
</feature>
<dbReference type="AlphaFoldDB" id="A0A563VUX4"/>
<dbReference type="EMBL" id="CAACVJ010000240">
    <property type="protein sequence ID" value="VEP15194.1"/>
    <property type="molecule type" value="Genomic_DNA"/>
</dbReference>
<evidence type="ECO:0000313" key="3">
    <source>
        <dbReference type="Proteomes" id="UP000320055"/>
    </source>
</evidence>
<dbReference type="SUPFAM" id="SSF47598">
    <property type="entry name" value="Ribbon-helix-helix"/>
    <property type="match status" value="1"/>
</dbReference>
<evidence type="ECO:0000313" key="2">
    <source>
        <dbReference type="EMBL" id="VEP15194.1"/>
    </source>
</evidence>
<dbReference type="RefSeq" id="WP_144873965.1">
    <property type="nucleotide sequence ID" value="NZ_LR214053.1"/>
</dbReference>
<keyword evidence="3" id="KW-1185">Reference proteome</keyword>
<dbReference type="Proteomes" id="UP000320055">
    <property type="component" value="Unassembled WGS sequence"/>
</dbReference>
<name>A0A563VUX4_9CYAN</name>
<dbReference type="GO" id="GO:0006355">
    <property type="term" value="P:regulation of DNA-templated transcription"/>
    <property type="evidence" value="ECO:0007669"/>
    <property type="project" value="InterPro"/>
</dbReference>
<organism evidence="2 3">
    <name type="scientific">Hyella patelloides LEGE 07179</name>
    <dbReference type="NCBI Taxonomy" id="945734"/>
    <lineage>
        <taxon>Bacteria</taxon>
        <taxon>Bacillati</taxon>
        <taxon>Cyanobacteriota</taxon>
        <taxon>Cyanophyceae</taxon>
        <taxon>Pleurocapsales</taxon>
        <taxon>Hyellaceae</taxon>
        <taxon>Hyella</taxon>
    </lineage>
</organism>
<dbReference type="GO" id="GO:0003677">
    <property type="term" value="F:DNA binding"/>
    <property type="evidence" value="ECO:0007669"/>
    <property type="project" value="UniProtKB-KW"/>
</dbReference>